<dbReference type="Proteomes" id="UP000233551">
    <property type="component" value="Unassembled WGS sequence"/>
</dbReference>
<reference evidence="2 3" key="1">
    <citation type="submission" date="2017-11" db="EMBL/GenBank/DDBJ databases">
        <title>De-novo sequencing of pomegranate (Punica granatum L.) genome.</title>
        <authorList>
            <person name="Akparov Z."/>
            <person name="Amiraslanov A."/>
            <person name="Hajiyeva S."/>
            <person name="Abbasov M."/>
            <person name="Kaur K."/>
            <person name="Hamwieh A."/>
            <person name="Solovyev V."/>
            <person name="Salamov A."/>
            <person name="Braich B."/>
            <person name="Kosarev P."/>
            <person name="Mahmoud A."/>
            <person name="Hajiyev E."/>
            <person name="Babayeva S."/>
            <person name="Izzatullayeva V."/>
            <person name="Mammadov A."/>
            <person name="Mammadov A."/>
            <person name="Sharifova S."/>
            <person name="Ojaghi J."/>
            <person name="Eynullazada K."/>
            <person name="Bayramov B."/>
            <person name="Abdulazimova A."/>
            <person name="Shahmuradov I."/>
        </authorList>
    </citation>
    <scope>NUCLEOTIDE SEQUENCE [LARGE SCALE GENOMIC DNA]</scope>
    <source>
        <strain evidence="3">cv. AG2017</strain>
        <tissue evidence="2">Leaf</tissue>
    </source>
</reference>
<evidence type="ECO:0000313" key="3">
    <source>
        <dbReference type="Proteomes" id="UP000233551"/>
    </source>
</evidence>
<organism evidence="2 3">
    <name type="scientific">Punica granatum</name>
    <name type="common">Pomegranate</name>
    <dbReference type="NCBI Taxonomy" id="22663"/>
    <lineage>
        <taxon>Eukaryota</taxon>
        <taxon>Viridiplantae</taxon>
        <taxon>Streptophyta</taxon>
        <taxon>Embryophyta</taxon>
        <taxon>Tracheophyta</taxon>
        <taxon>Spermatophyta</taxon>
        <taxon>Magnoliopsida</taxon>
        <taxon>eudicotyledons</taxon>
        <taxon>Gunneridae</taxon>
        <taxon>Pentapetalae</taxon>
        <taxon>rosids</taxon>
        <taxon>malvids</taxon>
        <taxon>Myrtales</taxon>
        <taxon>Lythraceae</taxon>
        <taxon>Punica</taxon>
    </lineage>
</organism>
<protein>
    <submittedName>
        <fullName evidence="2">Uncharacterized protein</fullName>
    </submittedName>
</protein>
<evidence type="ECO:0000256" key="1">
    <source>
        <dbReference type="SAM" id="MobiDB-lite"/>
    </source>
</evidence>
<feature type="region of interest" description="Disordered" evidence="1">
    <location>
        <begin position="104"/>
        <end position="132"/>
    </location>
</feature>
<gene>
    <name evidence="2" type="ORF">CRG98_013173</name>
</gene>
<name>A0A2I0KCW6_PUNGR</name>
<dbReference type="EMBL" id="PGOL01000675">
    <property type="protein sequence ID" value="PKI66371.1"/>
    <property type="molecule type" value="Genomic_DNA"/>
</dbReference>
<evidence type="ECO:0000313" key="2">
    <source>
        <dbReference type="EMBL" id="PKI66371.1"/>
    </source>
</evidence>
<feature type="compositionally biased region" description="Basic and acidic residues" evidence="1">
    <location>
        <begin position="112"/>
        <end position="124"/>
    </location>
</feature>
<sequence length="132" mass="14831">MGRPREKSISGEKGGEPDRLEVRSELRPLVWAFRGQLVCKAVTANTVSPLPPSAPSLSILDLIREVGGSLHDNRKGGRDHNHTNLIKDGKEEVEGYCDLRDTIEHRHHRRSEGRDVEDATKERPQLQGRPNL</sequence>
<comment type="caution">
    <text evidence="2">The sequence shown here is derived from an EMBL/GenBank/DDBJ whole genome shotgun (WGS) entry which is preliminary data.</text>
</comment>
<proteinExistence type="predicted"/>
<keyword evidence="3" id="KW-1185">Reference proteome</keyword>
<accession>A0A2I0KCW6</accession>
<feature type="region of interest" description="Disordered" evidence="1">
    <location>
        <begin position="1"/>
        <end position="21"/>
    </location>
</feature>
<dbReference type="AlphaFoldDB" id="A0A2I0KCW6"/>